<comment type="caution">
    <text evidence="2">The sequence shown here is derived from an EMBL/GenBank/DDBJ whole genome shotgun (WGS) entry which is preliminary data.</text>
</comment>
<keyword evidence="1" id="KW-0812">Transmembrane</keyword>
<keyword evidence="1" id="KW-1133">Transmembrane helix</keyword>
<accession>A0ABW5N2I9</accession>
<dbReference type="RefSeq" id="WP_377768434.1">
    <property type="nucleotide sequence ID" value="NZ_JBHULB010000082.1"/>
</dbReference>
<proteinExistence type="predicted"/>
<keyword evidence="3" id="KW-1185">Reference proteome</keyword>
<evidence type="ECO:0000313" key="2">
    <source>
        <dbReference type="EMBL" id="MFD2588960.1"/>
    </source>
</evidence>
<evidence type="ECO:0000313" key="3">
    <source>
        <dbReference type="Proteomes" id="UP001597526"/>
    </source>
</evidence>
<organism evidence="2 3">
    <name type="scientific">Croceitalea marina</name>
    <dbReference type="NCBI Taxonomy" id="1775166"/>
    <lineage>
        <taxon>Bacteria</taxon>
        <taxon>Pseudomonadati</taxon>
        <taxon>Bacteroidota</taxon>
        <taxon>Flavobacteriia</taxon>
        <taxon>Flavobacteriales</taxon>
        <taxon>Flavobacteriaceae</taxon>
        <taxon>Croceitalea</taxon>
    </lineage>
</organism>
<evidence type="ECO:0000256" key="1">
    <source>
        <dbReference type="SAM" id="Phobius"/>
    </source>
</evidence>
<protein>
    <submittedName>
        <fullName evidence="2">DUF6090 family protein</fullName>
    </submittedName>
</protein>
<feature type="transmembrane region" description="Helical" evidence="1">
    <location>
        <begin position="21"/>
        <end position="42"/>
    </location>
</feature>
<keyword evidence="1" id="KW-0472">Membrane</keyword>
<dbReference type="EMBL" id="JBHULB010000082">
    <property type="protein sequence ID" value="MFD2588960.1"/>
    <property type="molecule type" value="Genomic_DNA"/>
</dbReference>
<gene>
    <name evidence="2" type="ORF">ACFSQJ_18690</name>
</gene>
<sequence length="246" mass="28939">MIKFFRKIRQQLLSENKFSKYLLYAIGEIFLVVIGILIALQINNCNEERKLKQQQKVVLKALYTDFVANKKLIQEGIEKHRYHKDLGLTWIKLLRKDTLNVQKNPFLDSLLFWGPEYKVIDFIDASLNNVINSEKLDLVNNTKLKQGLIEYPLSINKYKDLETVVRSIVIERIRPRGEQYISLSEMLDGSDSFKSDYTGLLNDRQLSNDYVNRHWQLDDLLKDLKNLEAKTDTLIILIDKELKNEF</sequence>
<dbReference type="Proteomes" id="UP001597526">
    <property type="component" value="Unassembled WGS sequence"/>
</dbReference>
<name>A0ABW5N2I9_9FLAO</name>
<dbReference type="InterPro" id="IPR045749">
    <property type="entry name" value="DUF6090"/>
</dbReference>
<dbReference type="Pfam" id="PF19578">
    <property type="entry name" value="DUF6090"/>
    <property type="match status" value="1"/>
</dbReference>
<reference evidence="3" key="1">
    <citation type="journal article" date="2019" name="Int. J. Syst. Evol. Microbiol.">
        <title>The Global Catalogue of Microorganisms (GCM) 10K type strain sequencing project: providing services to taxonomists for standard genome sequencing and annotation.</title>
        <authorList>
            <consortium name="The Broad Institute Genomics Platform"/>
            <consortium name="The Broad Institute Genome Sequencing Center for Infectious Disease"/>
            <person name="Wu L."/>
            <person name="Ma J."/>
        </authorList>
    </citation>
    <scope>NUCLEOTIDE SEQUENCE [LARGE SCALE GENOMIC DNA]</scope>
    <source>
        <strain evidence="3">KCTC 52368</strain>
    </source>
</reference>